<geneLocation type="plasmid" evidence="1 2">
    <name>unnamed1</name>
</geneLocation>
<reference evidence="1" key="1">
    <citation type="submission" date="2021-07" db="EMBL/GenBank/DDBJ databases">
        <title>Complete Genome Sequences of Mycobacterium farcinogenes Isolated from Clinical Specimens from Patients in Thailand.</title>
        <authorList>
            <person name="Sodsai P."/>
        </authorList>
    </citation>
    <scope>NUCLEOTIDE SEQUENCE</scope>
    <source>
        <strain evidence="1">BKK/CU-MFGFA-001</strain>
    </source>
</reference>
<accession>A0ACD1FQY6</accession>
<name>A0ACD1FQY6_MYCFR</name>
<keyword evidence="1" id="KW-0614">Plasmid</keyword>
<gene>
    <name evidence="1" type="ORF">K6L26_30620</name>
</gene>
<organism evidence="1 2">
    <name type="scientific">Mycolicibacterium farcinogenes</name>
    <name type="common">Mycobacterium farcinogenes</name>
    <dbReference type="NCBI Taxonomy" id="1802"/>
    <lineage>
        <taxon>Bacteria</taxon>
        <taxon>Bacillati</taxon>
        <taxon>Actinomycetota</taxon>
        <taxon>Actinomycetes</taxon>
        <taxon>Mycobacteriales</taxon>
        <taxon>Mycobacteriaceae</taxon>
        <taxon>Mycolicibacterium</taxon>
    </lineage>
</organism>
<dbReference type="Proteomes" id="UP000825598">
    <property type="component" value="Plasmid unnamed1"/>
</dbReference>
<proteinExistence type="predicted"/>
<protein>
    <submittedName>
        <fullName evidence="1">PE family protein</fullName>
    </submittedName>
</protein>
<sequence>MVALYANDAGLAGASSQLAAAASTLVALAATPPAHAALAGDEVSASAAARLSEHGAVMASRAADGAQVLQSAVQAVNEVARVFTDMDRENAASLSSLQSGAHGGVTAAMNPAATANAVAPDVPIVPTAARPGKVQAAIMESGQSEAGTSFVAACGRYSAGFRQTASAARSAVNAVEQSLHGQTGPELAAALTRFANWADRMGDHATTVAQAASGHRERFSTAQKDTPRTAAFTNKERELSNATTLNARFAGAYSGVVTQLKTELAALNTGAGIASANYHLGELPAAPPPPPPVKPVVGQTDPGARNGDPASVGQSPAVGEHVDDAAAAAVPGDDVALAGAELGSDGLPTSDPALAGQGQGDMVSQMAPMAAMLPTMLAGALGGALGAVTSIPSAIGQQVQSAASQATQAVQGLTEGLAEPELGELDTSGLEPDSFGGLSSGGGGGGGGGTEPAGGAPGPLSPASGNMLAMGGPAGPTPTINSAAAPAVGATAAGPAAGGMPMMMPPMAGAGMGGGGGGARPVKEPDKSIHLPTEPNSEMVKGQVPRRHTEQADDPTGEQKRAAEVKATPTTAVTVTRRRRIDLPKGDES</sequence>
<keyword evidence="2" id="KW-1185">Reference proteome</keyword>
<evidence type="ECO:0000313" key="1">
    <source>
        <dbReference type="EMBL" id="QZH69488.1"/>
    </source>
</evidence>
<dbReference type="EMBL" id="CP081674">
    <property type="protein sequence ID" value="QZH69488.1"/>
    <property type="molecule type" value="Genomic_DNA"/>
</dbReference>
<evidence type="ECO:0000313" key="2">
    <source>
        <dbReference type="Proteomes" id="UP000825598"/>
    </source>
</evidence>